<evidence type="ECO:0000256" key="2">
    <source>
        <dbReference type="SAM" id="MobiDB-lite"/>
    </source>
</evidence>
<reference evidence="3" key="3">
    <citation type="submission" date="2025-09" db="UniProtKB">
        <authorList>
            <consortium name="Ensembl"/>
        </authorList>
    </citation>
    <scope>IDENTIFICATION</scope>
</reference>
<feature type="region of interest" description="Disordered" evidence="2">
    <location>
        <begin position="1"/>
        <end position="103"/>
    </location>
</feature>
<keyword evidence="4" id="KW-1185">Reference proteome</keyword>
<accession>A0AAY4BEM9</accession>
<feature type="compositionally biased region" description="Basic residues" evidence="2">
    <location>
        <begin position="85"/>
        <end position="102"/>
    </location>
</feature>
<name>A0AAY4BEM9_9TELE</name>
<evidence type="ECO:0008006" key="5">
    <source>
        <dbReference type="Google" id="ProtNLM"/>
    </source>
</evidence>
<evidence type="ECO:0000256" key="1">
    <source>
        <dbReference type="ARBA" id="ARBA00010096"/>
    </source>
</evidence>
<sequence>MAEKNSWWRSFAGKRRSAARALARSSECPPQEPPDTRKVSGPDLLPTAAESKATQQQQQQQQQGHDPRDDPEELEPTFSENTSRRNLRVSRSGRFKEKKRGRVSLPVYSPFYSEGFL</sequence>
<dbReference type="AlphaFoldDB" id="A0AAY4BEM9"/>
<proteinExistence type="inferred from homology"/>
<dbReference type="Pfam" id="PF15321">
    <property type="entry name" value="ATAD4"/>
    <property type="match status" value="1"/>
</dbReference>
<reference evidence="3 4" key="1">
    <citation type="submission" date="2020-06" db="EMBL/GenBank/DDBJ databases">
        <authorList>
            <consortium name="Wellcome Sanger Institute Data Sharing"/>
        </authorList>
    </citation>
    <scope>NUCLEOTIDE SEQUENCE [LARGE SCALE GENOMIC DNA]</scope>
</reference>
<dbReference type="InterPro" id="IPR028237">
    <property type="entry name" value="PRR15"/>
</dbReference>
<protein>
    <recommendedName>
        <fullName evidence="5">Proline-rich protein 15</fullName>
    </recommendedName>
</protein>
<dbReference type="GeneTree" id="ENSGT00990000205799"/>
<dbReference type="PANTHER" id="PTHR14581:SF4">
    <property type="entry name" value="PROLINE-RICH PROTEIN 15"/>
    <property type="match status" value="1"/>
</dbReference>
<reference evidence="3" key="2">
    <citation type="submission" date="2025-08" db="UniProtKB">
        <authorList>
            <consortium name="Ensembl"/>
        </authorList>
    </citation>
    <scope>IDENTIFICATION</scope>
</reference>
<evidence type="ECO:0000313" key="3">
    <source>
        <dbReference type="Ensembl" id="ENSDCDP00010019182.1"/>
    </source>
</evidence>
<organism evidence="3 4">
    <name type="scientific">Denticeps clupeoides</name>
    <name type="common">denticle herring</name>
    <dbReference type="NCBI Taxonomy" id="299321"/>
    <lineage>
        <taxon>Eukaryota</taxon>
        <taxon>Metazoa</taxon>
        <taxon>Chordata</taxon>
        <taxon>Craniata</taxon>
        <taxon>Vertebrata</taxon>
        <taxon>Euteleostomi</taxon>
        <taxon>Actinopterygii</taxon>
        <taxon>Neopterygii</taxon>
        <taxon>Teleostei</taxon>
        <taxon>Clupei</taxon>
        <taxon>Clupeiformes</taxon>
        <taxon>Denticipitoidei</taxon>
        <taxon>Denticipitidae</taxon>
        <taxon>Denticeps</taxon>
    </lineage>
</organism>
<dbReference type="Proteomes" id="UP000694580">
    <property type="component" value="Chromosome 9"/>
</dbReference>
<evidence type="ECO:0000313" key="4">
    <source>
        <dbReference type="Proteomes" id="UP000694580"/>
    </source>
</evidence>
<comment type="similarity">
    <text evidence="1">Belongs to the PRR15 family.</text>
</comment>
<dbReference type="PANTHER" id="PTHR14581">
    <property type="match status" value="1"/>
</dbReference>
<dbReference type="Ensembl" id="ENSDCDT00010020287.1">
    <property type="protein sequence ID" value="ENSDCDP00010019182.1"/>
    <property type="gene ID" value="ENSDCDG00010008692.1"/>
</dbReference>